<gene>
    <name evidence="1" type="ORF">F5147DRAFT_584685</name>
</gene>
<accession>A0A9P7EYE2</accession>
<protein>
    <submittedName>
        <fullName evidence="1">Uncharacterized protein</fullName>
    </submittedName>
</protein>
<dbReference type="Proteomes" id="UP000823399">
    <property type="component" value="Unassembled WGS sequence"/>
</dbReference>
<dbReference type="OrthoDB" id="10267031at2759"/>
<dbReference type="GeneID" id="64694066"/>
<proteinExistence type="predicted"/>
<reference evidence="1" key="1">
    <citation type="journal article" date="2020" name="New Phytol.">
        <title>Comparative genomics reveals dynamic genome evolution in host specialist ectomycorrhizal fungi.</title>
        <authorList>
            <person name="Lofgren L.A."/>
            <person name="Nguyen N.H."/>
            <person name="Vilgalys R."/>
            <person name="Ruytinx J."/>
            <person name="Liao H.L."/>
            <person name="Branco S."/>
            <person name="Kuo A."/>
            <person name="LaButti K."/>
            <person name="Lipzen A."/>
            <person name="Andreopoulos W."/>
            <person name="Pangilinan J."/>
            <person name="Riley R."/>
            <person name="Hundley H."/>
            <person name="Na H."/>
            <person name="Barry K."/>
            <person name="Grigoriev I.V."/>
            <person name="Stajich J.E."/>
            <person name="Kennedy P.G."/>
        </authorList>
    </citation>
    <scope>NUCLEOTIDE SEQUENCE</scope>
    <source>
        <strain evidence="1">FC423</strain>
    </source>
</reference>
<dbReference type="EMBL" id="JABBWM010000076">
    <property type="protein sequence ID" value="KAG2095116.1"/>
    <property type="molecule type" value="Genomic_DNA"/>
</dbReference>
<sequence length="74" mass="8573">MQDLPCSEVASILQIELSRVEKWAIDRWYVLLTSFGLLSGKLTQTTQSLHVYRSSARTFERELWKSVLLCGRRA</sequence>
<comment type="caution">
    <text evidence="1">The sequence shown here is derived from an EMBL/GenBank/DDBJ whole genome shotgun (WGS) entry which is preliminary data.</text>
</comment>
<organism evidence="1 2">
    <name type="scientific">Suillus discolor</name>
    <dbReference type="NCBI Taxonomy" id="1912936"/>
    <lineage>
        <taxon>Eukaryota</taxon>
        <taxon>Fungi</taxon>
        <taxon>Dikarya</taxon>
        <taxon>Basidiomycota</taxon>
        <taxon>Agaricomycotina</taxon>
        <taxon>Agaricomycetes</taxon>
        <taxon>Agaricomycetidae</taxon>
        <taxon>Boletales</taxon>
        <taxon>Suillineae</taxon>
        <taxon>Suillaceae</taxon>
        <taxon>Suillus</taxon>
    </lineage>
</organism>
<dbReference type="AlphaFoldDB" id="A0A9P7EYE2"/>
<evidence type="ECO:0000313" key="2">
    <source>
        <dbReference type="Proteomes" id="UP000823399"/>
    </source>
</evidence>
<evidence type="ECO:0000313" key="1">
    <source>
        <dbReference type="EMBL" id="KAG2095116.1"/>
    </source>
</evidence>
<dbReference type="RefSeq" id="XP_041287734.1">
    <property type="nucleotide sequence ID" value="XM_041431807.1"/>
</dbReference>
<name>A0A9P7EYE2_9AGAM</name>
<keyword evidence="2" id="KW-1185">Reference proteome</keyword>